<evidence type="ECO:0000313" key="2">
    <source>
        <dbReference type="EMBL" id="CAF1718645.1"/>
    </source>
</evidence>
<dbReference type="PANTHER" id="PTHR34789">
    <property type="entry name" value="EXPRESSED PROTEIN"/>
    <property type="match status" value="1"/>
</dbReference>
<accession>A0A816J182</accession>
<organism evidence="2">
    <name type="scientific">Brassica napus</name>
    <name type="common">Rape</name>
    <dbReference type="NCBI Taxonomy" id="3708"/>
    <lineage>
        <taxon>Eukaryota</taxon>
        <taxon>Viridiplantae</taxon>
        <taxon>Streptophyta</taxon>
        <taxon>Embryophyta</taxon>
        <taxon>Tracheophyta</taxon>
        <taxon>Spermatophyta</taxon>
        <taxon>Magnoliopsida</taxon>
        <taxon>eudicotyledons</taxon>
        <taxon>Gunneridae</taxon>
        <taxon>Pentapetalae</taxon>
        <taxon>rosids</taxon>
        <taxon>malvids</taxon>
        <taxon>Brassicales</taxon>
        <taxon>Brassicaceae</taxon>
        <taxon>Brassiceae</taxon>
        <taxon>Brassica</taxon>
    </lineage>
</organism>
<gene>
    <name evidence="2" type="ORF">DARMORV10_C09P14380.1</name>
</gene>
<feature type="chain" id="PRO_5032683038" evidence="1">
    <location>
        <begin position="40"/>
        <end position="123"/>
    </location>
</feature>
<sequence>MCKSNHHPHQSHNNNNKMSKTSILLPFLLLIIFVSTSQANRQLWDGGLLGSKSGVNGIPGLQGNVNWMNPTHTCTMQGPCRGKKLTCPAACYKSSNVNKEGYKSSSKSGGCTFDCTNKCTASC</sequence>
<keyword evidence="1" id="KW-0732">Signal</keyword>
<dbReference type="EMBL" id="HG994373">
    <property type="protein sequence ID" value="CAF1718645.1"/>
    <property type="molecule type" value="Genomic_DNA"/>
</dbReference>
<dbReference type="PANTHER" id="PTHR34789:SF3">
    <property type="entry name" value="BNAA07G01290D PROTEIN"/>
    <property type="match status" value="1"/>
</dbReference>
<dbReference type="Proteomes" id="UP001295469">
    <property type="component" value="Chromosome C09"/>
</dbReference>
<reference evidence="2" key="1">
    <citation type="submission" date="2021-01" db="EMBL/GenBank/DDBJ databases">
        <authorList>
            <consortium name="Genoscope - CEA"/>
            <person name="William W."/>
        </authorList>
    </citation>
    <scope>NUCLEOTIDE SEQUENCE</scope>
</reference>
<dbReference type="AlphaFoldDB" id="A0A816J182"/>
<feature type="signal peptide" evidence="1">
    <location>
        <begin position="1"/>
        <end position="39"/>
    </location>
</feature>
<proteinExistence type="predicted"/>
<evidence type="ECO:0000256" key="1">
    <source>
        <dbReference type="SAM" id="SignalP"/>
    </source>
</evidence>
<name>A0A816J182_BRANA</name>
<protein>
    <submittedName>
        <fullName evidence="2">(rape) hypothetical protein</fullName>
    </submittedName>
</protein>